<evidence type="ECO:0000313" key="3">
    <source>
        <dbReference type="Proteomes" id="UP001168363"/>
    </source>
</evidence>
<accession>A0ABT8TVJ1</accession>
<dbReference type="Proteomes" id="UP001168363">
    <property type="component" value="Unassembled WGS sequence"/>
</dbReference>
<feature type="coiled-coil region" evidence="1">
    <location>
        <begin position="29"/>
        <end position="63"/>
    </location>
</feature>
<dbReference type="EMBL" id="JAULSC010000010">
    <property type="protein sequence ID" value="MDO3396362.1"/>
    <property type="molecule type" value="Genomic_DNA"/>
</dbReference>
<dbReference type="RefSeq" id="WP_302708368.1">
    <property type="nucleotide sequence ID" value="NZ_JAULSC010000010.1"/>
</dbReference>
<reference evidence="2" key="1">
    <citation type="submission" date="2023-06" db="EMBL/GenBank/DDBJ databases">
        <title>Genome sequence of Nocardioides sp. SOB44.</title>
        <authorList>
            <person name="Zhang G."/>
        </authorList>
    </citation>
    <scope>NUCLEOTIDE SEQUENCE</scope>
    <source>
        <strain evidence="2">SOB44</strain>
    </source>
</reference>
<proteinExistence type="predicted"/>
<sequence length="326" mass="35250">MSQPTSDPALDPHRVQAELEAALEAAAEHARLTHRLAAADAELADAEAQVAEARSRLADESADVERLETFSPTRIWAGLRGSRESDLDRERAEQQQAEYTVAVVELRRDRAREACASLRAAYDALGDVAARRSAALDAKQAWLLATGAPQAEELAQVAADLGAIRSTTTELGEALEACDIALDTLAQADNLLSSARGWSTADTFFDGGLLTDMVKYDRMDQAQALMRRADDALSDLGVELADVGMEPVGGVEITQLVRAFDVWFDNIFSDWAVRERIGEAAARVAEARGAVGEVRRRLVDRLLQAESREAVLVGRRQELLGTDGPG</sequence>
<keyword evidence="1" id="KW-0175">Coiled coil</keyword>
<name>A0ABT8TVJ1_9ACTN</name>
<gene>
    <name evidence="2" type="ORF">QWJ41_11575</name>
</gene>
<keyword evidence="3" id="KW-1185">Reference proteome</keyword>
<protein>
    <submittedName>
        <fullName evidence="2">Uncharacterized protein</fullName>
    </submittedName>
</protein>
<evidence type="ECO:0000313" key="2">
    <source>
        <dbReference type="EMBL" id="MDO3396362.1"/>
    </source>
</evidence>
<evidence type="ECO:0000256" key="1">
    <source>
        <dbReference type="SAM" id="Coils"/>
    </source>
</evidence>
<organism evidence="2 3">
    <name type="scientific">Nocardioides cremeus</name>
    <dbReference type="NCBI Taxonomy" id="3058044"/>
    <lineage>
        <taxon>Bacteria</taxon>
        <taxon>Bacillati</taxon>
        <taxon>Actinomycetota</taxon>
        <taxon>Actinomycetes</taxon>
        <taxon>Propionibacteriales</taxon>
        <taxon>Nocardioidaceae</taxon>
        <taxon>Nocardioides</taxon>
    </lineage>
</organism>
<comment type="caution">
    <text evidence="2">The sequence shown here is derived from an EMBL/GenBank/DDBJ whole genome shotgun (WGS) entry which is preliminary data.</text>
</comment>